<dbReference type="SUPFAM" id="SSF52540">
    <property type="entry name" value="P-loop containing nucleoside triphosphate hydrolases"/>
    <property type="match status" value="2"/>
</dbReference>
<keyword evidence="4" id="KW-0347">Helicase</keyword>
<dbReference type="Gene3D" id="3.40.50.300">
    <property type="entry name" value="P-loop containing nucleotide triphosphate hydrolases"/>
    <property type="match status" value="2"/>
</dbReference>
<dbReference type="PANTHER" id="PTHR10887">
    <property type="entry name" value="DNA2/NAM7 HELICASE FAMILY"/>
    <property type="match status" value="1"/>
</dbReference>
<evidence type="ECO:0000259" key="7">
    <source>
        <dbReference type="Pfam" id="PF13087"/>
    </source>
</evidence>
<dbReference type="CDD" id="cd18042">
    <property type="entry name" value="DEXXQc_SETX"/>
    <property type="match status" value="1"/>
</dbReference>
<dbReference type="Pfam" id="PF13086">
    <property type="entry name" value="AAA_11"/>
    <property type="match status" value="2"/>
</dbReference>
<evidence type="ECO:0000256" key="5">
    <source>
        <dbReference type="ARBA" id="ARBA00022840"/>
    </source>
</evidence>
<evidence type="ECO:0000256" key="2">
    <source>
        <dbReference type="ARBA" id="ARBA00022741"/>
    </source>
</evidence>
<feature type="domain" description="DNA2/NAM7 helicase-like C-terminal" evidence="7">
    <location>
        <begin position="492"/>
        <end position="682"/>
    </location>
</feature>
<dbReference type="InterPro" id="IPR027417">
    <property type="entry name" value="P-loop_NTPase"/>
</dbReference>
<evidence type="ECO:0000259" key="6">
    <source>
        <dbReference type="Pfam" id="PF13086"/>
    </source>
</evidence>
<keyword evidence="2" id="KW-0547">Nucleotide-binding</keyword>
<dbReference type="InterPro" id="IPR047187">
    <property type="entry name" value="SF1_C_Upf1"/>
</dbReference>
<dbReference type="InterPro" id="IPR041679">
    <property type="entry name" value="DNA2/NAM7-like_C"/>
</dbReference>
<dbReference type="GO" id="GO:0005524">
    <property type="term" value="F:ATP binding"/>
    <property type="evidence" value="ECO:0007669"/>
    <property type="project" value="UniProtKB-KW"/>
</dbReference>
<geneLocation type="nucleomorph" evidence="8"/>
<dbReference type="Proteomes" id="UP000243348">
    <property type="component" value="Nucleomorph 3"/>
</dbReference>
<reference evidence="8 9" key="1">
    <citation type="journal article" date="2012" name="Genome Biol. Evol.">
        <title>Nucleomorph genome sequence of the cryptophyte alga Chroomonas mesostigmatica CCMP1168 reveals lineage-specific gene loss and genome complexity.</title>
        <authorList>
            <person name="Moore C.E."/>
            <person name="Curtis B."/>
            <person name="Mills T."/>
            <person name="Tanifuji G."/>
            <person name="Archibald J.M."/>
        </authorList>
    </citation>
    <scope>NUCLEOTIDE SEQUENCE [LARGE SCALE GENOMIC DNA]</scope>
    <source>
        <strain evidence="8 9">CCMP1168</strain>
    </source>
</reference>
<dbReference type="EMBL" id="CP003682">
    <property type="protein sequence ID" value="AFP65642.1"/>
    <property type="molecule type" value="Genomic_DNA"/>
</dbReference>
<evidence type="ECO:0000313" key="8">
    <source>
        <dbReference type="EMBL" id="AFP65642.1"/>
    </source>
</evidence>
<dbReference type="PANTHER" id="PTHR10887:SF495">
    <property type="entry name" value="HELICASE SENATAXIN ISOFORM X1-RELATED"/>
    <property type="match status" value="1"/>
</dbReference>
<sequence>MFLFSKIKNNLKNIFGEFLSWNIKDLENKKKFYKTKKIPAQINSILDFQKISEPLFFEEFRAQINRLTFAQLKTIKQNECKIVWIGIKRKKATFLVRFSKKFKQKNKKGDFLILSIKSKTINSKTHDLGFCFISNISQNENEYIIETSYEILEFVTKKPSTNIFLRQIFISPSFFKEFFSLKLIRKIPDKIGKILFNPKNNFIENYYFDFHVTNRIHLKSHFNKSQINSMFSVFDSKITLIQGPPGTGKTRTILGIISLVIHFNQLKKKKKYLKLFHGKEFYKAKKIFKKKISLDIKTFFLENILGNLNPKYEFFFKFFKNSKSKSCFNLKNKRIIVCAFSNAATDENTIRITLGLPIYEFFKPNHTFSILRLGPNYKIFLDHITLDNYALIWASENDPDKTLWNKSKILQKSRTIVLKNSFIIYTTLACASYSFFEKIKKKEMIIIDEAAQAIELSTLSPIRNTCKKLILVGDIQQLPATVFSQTSLNFDYDRSLFKRLQIKKFPIWFLETQYRMHPQISSFIARKFYKNGLKDSENVSLLKNFQFLRGFGPLIFFDVCEGNDRFHLKQKNSWCNLDEIRLVSFIIRGIICIFSNLSWRSIGIIASYQGQIGEFQDFGIMKQSEFKGQINSVDGFQGREKEIVFFSSVRAKLERGVGFLSDCRRINVAFTRAKSCFWAVGNFSTLQKDQNWAEAILDARKRGRLFDIRKPFERSNRRLVFWGSKDEENYFFDGENFHSLNFFLVNYVKNFFF</sequence>
<keyword evidence="5" id="KW-0067">ATP-binding</keyword>
<organism evidence="8 9">
    <name type="scientific">Chroomonas mesostigmatica CCMP1168</name>
    <dbReference type="NCBI Taxonomy" id="1195612"/>
    <lineage>
        <taxon>Eukaryota</taxon>
        <taxon>Cryptophyceae</taxon>
        <taxon>Pyrenomonadales</taxon>
        <taxon>Chroomonadaceae</taxon>
        <taxon>Chroomonas</taxon>
    </lineage>
</organism>
<evidence type="ECO:0000256" key="1">
    <source>
        <dbReference type="ARBA" id="ARBA00004229"/>
    </source>
</evidence>
<keyword evidence="3" id="KW-0378">Hydrolase</keyword>
<dbReference type="GO" id="GO:0009507">
    <property type="term" value="C:chloroplast"/>
    <property type="evidence" value="ECO:0007669"/>
    <property type="project" value="UniProtKB-SubCell"/>
</dbReference>
<comment type="subcellular location">
    <subcellularLocation>
        <location evidence="1">Plastid</location>
        <location evidence="1">Chloroplast</location>
    </subcellularLocation>
</comment>
<feature type="domain" description="DNA2/NAM7 helicase helicase" evidence="6">
    <location>
        <begin position="221"/>
        <end position="374"/>
    </location>
</feature>
<protein>
    <submittedName>
        <fullName evidence="8">Component of a tRNA splicing complex, sen1</fullName>
    </submittedName>
</protein>
<dbReference type="GO" id="GO:0005694">
    <property type="term" value="C:chromosome"/>
    <property type="evidence" value="ECO:0007669"/>
    <property type="project" value="UniProtKB-ARBA"/>
</dbReference>
<dbReference type="AlphaFoldDB" id="J7G2F1"/>
<feature type="domain" description="DNA2/NAM7 helicase helicase" evidence="6">
    <location>
        <begin position="407"/>
        <end position="485"/>
    </location>
</feature>
<accession>J7G2F1</accession>
<dbReference type="GO" id="GO:0004386">
    <property type="term" value="F:helicase activity"/>
    <property type="evidence" value="ECO:0007669"/>
    <property type="project" value="UniProtKB-KW"/>
</dbReference>
<gene>
    <name evidence="8" type="primary">sen1</name>
    <name evidence="8" type="ORF">CMESO_498</name>
</gene>
<name>J7G2F1_9CRYP</name>
<proteinExistence type="predicted"/>
<evidence type="ECO:0000313" key="9">
    <source>
        <dbReference type="Proteomes" id="UP000243348"/>
    </source>
</evidence>
<dbReference type="InterPro" id="IPR041677">
    <property type="entry name" value="DNA2/NAM7_AAA_11"/>
</dbReference>
<keyword evidence="8" id="KW-0542">Nucleomorph</keyword>
<evidence type="ECO:0000256" key="4">
    <source>
        <dbReference type="ARBA" id="ARBA00022806"/>
    </source>
</evidence>
<dbReference type="GO" id="GO:0016787">
    <property type="term" value="F:hydrolase activity"/>
    <property type="evidence" value="ECO:0007669"/>
    <property type="project" value="UniProtKB-KW"/>
</dbReference>
<dbReference type="CDD" id="cd18808">
    <property type="entry name" value="SF1_C_Upf1"/>
    <property type="match status" value="1"/>
</dbReference>
<dbReference type="InterPro" id="IPR045055">
    <property type="entry name" value="DNA2/NAM7-like"/>
</dbReference>
<evidence type="ECO:0000256" key="3">
    <source>
        <dbReference type="ARBA" id="ARBA00022801"/>
    </source>
</evidence>
<dbReference type="Pfam" id="PF13087">
    <property type="entry name" value="AAA_12"/>
    <property type="match status" value="1"/>
</dbReference>
<dbReference type="FunFam" id="3.40.50.300:FF:000326">
    <property type="entry name" value="P-loop containing nucleoside triphosphate hydrolase"/>
    <property type="match status" value="1"/>
</dbReference>